<protein>
    <submittedName>
        <fullName evidence="1">Uncharacterized protein</fullName>
    </submittedName>
</protein>
<gene>
    <name evidence="1" type="ORF">GE061_007646</name>
</gene>
<evidence type="ECO:0000313" key="2">
    <source>
        <dbReference type="Proteomes" id="UP000466442"/>
    </source>
</evidence>
<dbReference type="Proteomes" id="UP000466442">
    <property type="component" value="Linkage Group LG16"/>
</dbReference>
<comment type="caution">
    <text evidence="1">The sequence shown here is derived from an EMBL/GenBank/DDBJ whole genome shotgun (WGS) entry which is preliminary data.</text>
</comment>
<sequence>MRTSRAQLDMQVFKLLDDSIRKTHFDFLINLSKLCWGVSSLRIETPIPFVPSSPLSTPEDLQTRVPQGGLLFKKTYADLSLPGVELIRARLYLAAWDSDLTHVDAKVSRLLHIAMRHYVKNIISASRLSPGWSIPPFWVAGIFSSVEITADETESLLGCD</sequence>
<keyword evidence="2" id="KW-1185">Reference proteome</keyword>
<name>A0A6A4IRT2_APOLU</name>
<reference evidence="1" key="1">
    <citation type="journal article" date="2021" name="Mol. Ecol. Resour.">
        <title>Apolygus lucorum genome provides insights into omnivorousness and mesophyll feeding.</title>
        <authorList>
            <person name="Liu Y."/>
            <person name="Liu H."/>
            <person name="Wang H."/>
            <person name="Huang T."/>
            <person name="Liu B."/>
            <person name="Yang B."/>
            <person name="Yin L."/>
            <person name="Li B."/>
            <person name="Zhang Y."/>
            <person name="Zhang S."/>
            <person name="Jiang F."/>
            <person name="Zhang X."/>
            <person name="Ren Y."/>
            <person name="Wang B."/>
            <person name="Wang S."/>
            <person name="Lu Y."/>
            <person name="Wu K."/>
            <person name="Fan W."/>
            <person name="Wang G."/>
        </authorList>
    </citation>
    <scope>NUCLEOTIDE SEQUENCE</scope>
    <source>
        <strain evidence="1">12Hb</strain>
    </source>
</reference>
<evidence type="ECO:0000313" key="1">
    <source>
        <dbReference type="EMBL" id="KAF6197904.1"/>
    </source>
</evidence>
<dbReference type="AlphaFoldDB" id="A0A6A4IRT2"/>
<organism evidence="1 2">
    <name type="scientific">Apolygus lucorum</name>
    <name type="common">Small green plant bug</name>
    <name type="synonym">Lygocoris lucorum</name>
    <dbReference type="NCBI Taxonomy" id="248454"/>
    <lineage>
        <taxon>Eukaryota</taxon>
        <taxon>Metazoa</taxon>
        <taxon>Ecdysozoa</taxon>
        <taxon>Arthropoda</taxon>
        <taxon>Hexapoda</taxon>
        <taxon>Insecta</taxon>
        <taxon>Pterygota</taxon>
        <taxon>Neoptera</taxon>
        <taxon>Paraneoptera</taxon>
        <taxon>Hemiptera</taxon>
        <taxon>Heteroptera</taxon>
        <taxon>Panheteroptera</taxon>
        <taxon>Cimicomorpha</taxon>
        <taxon>Miridae</taxon>
        <taxon>Mirini</taxon>
        <taxon>Apolygus</taxon>
    </lineage>
</organism>
<dbReference type="EMBL" id="WIXP02000016">
    <property type="protein sequence ID" value="KAF6197904.1"/>
    <property type="molecule type" value="Genomic_DNA"/>
</dbReference>
<proteinExistence type="predicted"/>
<accession>A0A6A4IRT2</accession>